<evidence type="ECO:0000256" key="3">
    <source>
        <dbReference type="ARBA" id="ARBA00022827"/>
    </source>
</evidence>
<dbReference type="GO" id="GO:0016616">
    <property type="term" value="F:oxidoreductase activity, acting on the CH-OH group of donors, NAD or NADP as acceptor"/>
    <property type="evidence" value="ECO:0007669"/>
    <property type="project" value="UniProtKB-ARBA"/>
</dbReference>
<dbReference type="Proteomes" id="UP000193207">
    <property type="component" value="Unassembled WGS sequence"/>
</dbReference>
<dbReference type="GO" id="GO:0004148">
    <property type="term" value="F:dihydrolipoyl dehydrogenase (NADH) activity"/>
    <property type="evidence" value="ECO:0007669"/>
    <property type="project" value="UniProtKB-EC"/>
</dbReference>
<comment type="cofactor">
    <cofactor evidence="1">
        <name>FAD</name>
        <dbReference type="ChEBI" id="CHEBI:57692"/>
    </cofactor>
</comment>
<evidence type="ECO:0000313" key="7">
    <source>
        <dbReference type="EMBL" id="SLN59857.1"/>
    </source>
</evidence>
<evidence type="ECO:0000256" key="4">
    <source>
        <dbReference type="SAM" id="MobiDB-lite"/>
    </source>
</evidence>
<dbReference type="PANTHER" id="PTHR43014:SF4">
    <property type="entry name" value="PYRIDINE NUCLEOTIDE-DISULFIDE OXIDOREDUCTASE RCLA-RELATED"/>
    <property type="match status" value="1"/>
</dbReference>
<name>A0A1X6ZRY8_9RHOB</name>
<proteinExistence type="predicted"/>
<evidence type="ECO:0000259" key="6">
    <source>
        <dbReference type="Pfam" id="PF07992"/>
    </source>
</evidence>
<dbReference type="SUPFAM" id="SSF55424">
    <property type="entry name" value="FAD/NAD-linked reductases, dimerisation (C-terminal) domain"/>
    <property type="match status" value="1"/>
</dbReference>
<reference evidence="7 8" key="1">
    <citation type="submission" date="2017-03" db="EMBL/GenBank/DDBJ databases">
        <authorList>
            <person name="Afonso C.L."/>
            <person name="Miller P.J."/>
            <person name="Scott M.A."/>
            <person name="Spackman E."/>
            <person name="Goraichik I."/>
            <person name="Dimitrov K.M."/>
            <person name="Suarez D.L."/>
            <person name="Swayne D.E."/>
        </authorList>
    </citation>
    <scope>NUCLEOTIDE SEQUENCE [LARGE SCALE GENOMIC DNA]</scope>
    <source>
        <strain evidence="7 8">CECT 8110</strain>
    </source>
</reference>
<dbReference type="Gene3D" id="3.30.390.30">
    <property type="match status" value="1"/>
</dbReference>
<dbReference type="InterPro" id="IPR004099">
    <property type="entry name" value="Pyr_nucl-diS_OxRdtase_dimer"/>
</dbReference>
<dbReference type="GO" id="GO:0050660">
    <property type="term" value="F:flavin adenine dinucleotide binding"/>
    <property type="evidence" value="ECO:0007669"/>
    <property type="project" value="TreeGrafter"/>
</dbReference>
<keyword evidence="2" id="KW-0285">Flavoprotein</keyword>
<dbReference type="EC" id="1.8.1.4" evidence="7"/>
<dbReference type="Pfam" id="PF07992">
    <property type="entry name" value="Pyr_redox_2"/>
    <property type="match status" value="1"/>
</dbReference>
<evidence type="ECO:0000313" key="8">
    <source>
        <dbReference type="Proteomes" id="UP000193207"/>
    </source>
</evidence>
<accession>A0A1X6ZRY8</accession>
<keyword evidence="3" id="KW-0274">FAD</keyword>
<protein>
    <submittedName>
        <fullName evidence="7">Dihydrolipoyl dehydrogenase</fullName>
        <ecNumber evidence="7">1.8.1.4</ecNumber>
    </submittedName>
</protein>
<keyword evidence="7" id="KW-0560">Oxidoreductase</keyword>
<feature type="domain" description="FAD/NAD(P)-binding" evidence="6">
    <location>
        <begin position="2"/>
        <end position="182"/>
    </location>
</feature>
<dbReference type="AlphaFoldDB" id="A0A1X6ZRY8"/>
<dbReference type="InterPro" id="IPR029752">
    <property type="entry name" value="D-isomer_DH_CS1"/>
</dbReference>
<feature type="domain" description="Pyridine nucleotide-disulphide oxidoreductase dimerisation" evidence="5">
    <location>
        <begin position="206"/>
        <end position="308"/>
    </location>
</feature>
<dbReference type="InterPro" id="IPR023753">
    <property type="entry name" value="FAD/NAD-binding_dom"/>
</dbReference>
<evidence type="ECO:0000259" key="5">
    <source>
        <dbReference type="Pfam" id="PF02852"/>
    </source>
</evidence>
<evidence type="ECO:0000256" key="2">
    <source>
        <dbReference type="ARBA" id="ARBA00022630"/>
    </source>
</evidence>
<dbReference type="Gene3D" id="3.50.50.60">
    <property type="entry name" value="FAD/NAD(P)-binding domain"/>
    <property type="match status" value="2"/>
</dbReference>
<dbReference type="PRINTS" id="PR00368">
    <property type="entry name" value="FADPNR"/>
</dbReference>
<organism evidence="7 8">
    <name type="scientific">Roseovarius halotolerans</name>
    <dbReference type="NCBI Taxonomy" id="505353"/>
    <lineage>
        <taxon>Bacteria</taxon>
        <taxon>Pseudomonadati</taxon>
        <taxon>Pseudomonadota</taxon>
        <taxon>Alphaproteobacteria</taxon>
        <taxon>Rhodobacterales</taxon>
        <taxon>Roseobacteraceae</taxon>
        <taxon>Roseovarius</taxon>
    </lineage>
</organism>
<dbReference type="InterPro" id="IPR036188">
    <property type="entry name" value="FAD/NAD-bd_sf"/>
</dbReference>
<dbReference type="Pfam" id="PF02852">
    <property type="entry name" value="Pyr_redox_dim"/>
    <property type="match status" value="1"/>
</dbReference>
<dbReference type="GO" id="GO:0003955">
    <property type="term" value="F:NAD(P)H dehydrogenase (quinone) activity"/>
    <property type="evidence" value="ECO:0007669"/>
    <property type="project" value="TreeGrafter"/>
</dbReference>
<gene>
    <name evidence="7" type="primary">lpd_2</name>
    <name evidence="7" type="ORF">ROH8110_03350</name>
</gene>
<evidence type="ECO:0000256" key="1">
    <source>
        <dbReference type="ARBA" id="ARBA00001974"/>
    </source>
</evidence>
<dbReference type="PANTHER" id="PTHR43014">
    <property type="entry name" value="MERCURIC REDUCTASE"/>
    <property type="match status" value="1"/>
</dbReference>
<dbReference type="RefSeq" id="WP_254903800.1">
    <property type="nucleotide sequence ID" value="NZ_FWFU01000004.1"/>
</dbReference>
<dbReference type="SUPFAM" id="SSF51905">
    <property type="entry name" value="FAD/NAD(P)-binding domain"/>
    <property type="match status" value="1"/>
</dbReference>
<feature type="region of interest" description="Disordered" evidence="4">
    <location>
        <begin position="317"/>
        <end position="339"/>
    </location>
</feature>
<dbReference type="InterPro" id="IPR016156">
    <property type="entry name" value="FAD/NAD-linked_Rdtase_dimer_sf"/>
</dbReference>
<keyword evidence="8" id="KW-1185">Reference proteome</keyword>
<dbReference type="PROSITE" id="PS00065">
    <property type="entry name" value="D_2_HYDROXYACID_DH_1"/>
    <property type="match status" value="1"/>
</dbReference>
<feature type="compositionally biased region" description="Basic and acidic residues" evidence="4">
    <location>
        <begin position="317"/>
        <end position="327"/>
    </location>
</feature>
<dbReference type="PRINTS" id="PR00411">
    <property type="entry name" value="PNDRDTASEI"/>
</dbReference>
<dbReference type="EMBL" id="FWFU01000004">
    <property type="protein sequence ID" value="SLN59857.1"/>
    <property type="molecule type" value="Genomic_DNA"/>
</dbReference>
<sequence length="339" mass="35784">MVLATGARSALPAPYEAVAEHVLTNATIFELEALPDTLGVIGAGRLGLEMAQAMHRLGVRVELFDAGKRLAGLPEETSAALFDSLTQEFPMHLGCKPDPAPHEDGVTLHWSGGEARFDKILLAAGRPPNLESLALENAGLELDDHGTPHFDPATMQCGDAPVFIAGDANHHRPLLHEASQEGTIAGRNASAYPDLRRAARKVPLSIAFTHPAAAVVGMVPERGDSAHVTGQVDYADQGRAVVMGQAHGIARLHAGASDGRLVGASLCAPGGEHLAHLLAWLIQKDVTASEALDLPFYHPTLEEGLKTALQQICERCGEPRPWQRDDDSLPGSGRGGSDA</sequence>